<dbReference type="Gene3D" id="3.15.20.10">
    <property type="entry name" value="Bactericidal permeability-increasing protein, domain 2"/>
    <property type="match status" value="1"/>
</dbReference>
<dbReference type="GO" id="GO:0005615">
    <property type="term" value="C:extracellular space"/>
    <property type="evidence" value="ECO:0007669"/>
    <property type="project" value="TreeGrafter"/>
</dbReference>
<dbReference type="InterPro" id="IPR017942">
    <property type="entry name" value="Lipid-bd_serum_glycop_N"/>
</dbReference>
<dbReference type="WBParaSite" id="SVE_1119900.1">
    <property type="protein sequence ID" value="SVE_1119900.1"/>
    <property type="gene ID" value="SVE_1119900"/>
</dbReference>
<reference evidence="4" key="2">
    <citation type="submission" date="2015-08" db="UniProtKB">
        <authorList>
            <consortium name="WormBaseParasite"/>
        </authorList>
    </citation>
    <scope>IDENTIFICATION</scope>
</reference>
<evidence type="ECO:0000256" key="1">
    <source>
        <dbReference type="SAM" id="SignalP"/>
    </source>
</evidence>
<reference evidence="3" key="1">
    <citation type="submission" date="2014-07" db="EMBL/GenBank/DDBJ databases">
        <authorList>
            <person name="Martin A.A"/>
            <person name="De Silva N."/>
        </authorList>
    </citation>
    <scope>NUCLEOTIDE SEQUENCE</scope>
</reference>
<feature type="chain" id="PRO_5005329993" evidence="1">
    <location>
        <begin position="22"/>
        <end position="451"/>
    </location>
</feature>
<feature type="signal peptide" evidence="1">
    <location>
        <begin position="1"/>
        <end position="21"/>
    </location>
</feature>
<dbReference type="AlphaFoldDB" id="A0A0K0FPQ5"/>
<dbReference type="GO" id="GO:0008289">
    <property type="term" value="F:lipid binding"/>
    <property type="evidence" value="ECO:0007669"/>
    <property type="project" value="InterPro"/>
</dbReference>
<feature type="domain" description="Lipid-binding serum glycoprotein N-terminal" evidence="2">
    <location>
        <begin position="31"/>
        <end position="202"/>
    </location>
</feature>
<dbReference type="PANTHER" id="PTHR10504:SF131">
    <property type="entry name" value="BPI2 DOMAIN-CONTAINING PROTEIN"/>
    <property type="match status" value="1"/>
</dbReference>
<dbReference type="Gene3D" id="3.15.10.10">
    <property type="entry name" value="Bactericidal permeability-increasing protein, domain 1"/>
    <property type="match status" value="1"/>
</dbReference>
<dbReference type="Proteomes" id="UP000035680">
    <property type="component" value="Unassembled WGS sequence"/>
</dbReference>
<accession>A0A0K0FPQ5</accession>
<dbReference type="Pfam" id="PF01273">
    <property type="entry name" value="LBP_BPI_CETP"/>
    <property type="match status" value="1"/>
</dbReference>
<name>A0A0K0FPQ5_STRVS</name>
<proteinExistence type="predicted"/>
<evidence type="ECO:0000259" key="2">
    <source>
        <dbReference type="Pfam" id="PF01273"/>
    </source>
</evidence>
<keyword evidence="3" id="KW-1185">Reference proteome</keyword>
<sequence length="451" mass="51578">MIIKLLLLTFLSIVCLSKIEAVGQIQVNKSGLEYFAKIGIKKLTGIMENVTIPSYSGIGPQRLSYNFTDINVTSFKVAQKPKSLSLFGPKRLTVTFRNLKIKMSVKYTLKYKNNLTITDNGSFDIYIYNGSLCLGMDIFRGDPFQIHPSVCNVNLNNTDPIEVSGKIEPWIYDEFNTSIEKYIKPNLVSTLCDNYEYLLENYSKKLIKKVNEPIEIDKNNIGTLSGFFVDYTFPSIPYVDNKFGIEIPIVPIIYNKKAIDIKSNKYIAKNFTSEKHICIDLDFANFAEYLIETISKSPTIQTLGHDLIRRRLPNKVQDFFSCGCEGKGYCISDIIPDLNRFCSNYTKVSMIFDSFKLTNINVENDVIYGNSSQVVSFEIDDNNKTTKLFQLELYPEYILKRHDIQISNNKISGEVDIDVCKFKIISSPKIDIEYKGIKKIIEIGLKDYMKM</sequence>
<organism evidence="3 4">
    <name type="scientific">Strongyloides venezuelensis</name>
    <name type="common">Threadworm</name>
    <dbReference type="NCBI Taxonomy" id="75913"/>
    <lineage>
        <taxon>Eukaryota</taxon>
        <taxon>Metazoa</taxon>
        <taxon>Ecdysozoa</taxon>
        <taxon>Nematoda</taxon>
        <taxon>Chromadorea</taxon>
        <taxon>Rhabditida</taxon>
        <taxon>Tylenchina</taxon>
        <taxon>Panagrolaimomorpha</taxon>
        <taxon>Strongyloidoidea</taxon>
        <taxon>Strongyloididae</taxon>
        <taxon>Strongyloides</taxon>
    </lineage>
</organism>
<keyword evidence="1" id="KW-0732">Signal</keyword>
<dbReference type="STRING" id="75913.A0A0K0FPQ5"/>
<dbReference type="PANTHER" id="PTHR10504">
    <property type="entry name" value="BACTERICIDAL PERMEABILITY-INCREASING BPI PROTEIN-RELATED"/>
    <property type="match status" value="1"/>
</dbReference>
<evidence type="ECO:0000313" key="3">
    <source>
        <dbReference type="Proteomes" id="UP000035680"/>
    </source>
</evidence>
<dbReference type="InterPro" id="IPR032942">
    <property type="entry name" value="BPI/LBP/Plunc"/>
</dbReference>
<dbReference type="InterPro" id="IPR017943">
    <property type="entry name" value="Bactericidal_perm-incr_a/b_dom"/>
</dbReference>
<protein>
    <submittedName>
        <fullName evidence="4">BPI1 domain-containing protein</fullName>
    </submittedName>
</protein>
<evidence type="ECO:0000313" key="4">
    <source>
        <dbReference type="WBParaSite" id="SVE_1119900.1"/>
    </source>
</evidence>
<dbReference type="SUPFAM" id="SSF55394">
    <property type="entry name" value="Bactericidal permeability-increasing protein, BPI"/>
    <property type="match status" value="1"/>
</dbReference>